<evidence type="ECO:0000256" key="2">
    <source>
        <dbReference type="ARBA" id="ARBA00022618"/>
    </source>
</evidence>
<feature type="coiled-coil region" evidence="8">
    <location>
        <begin position="112"/>
        <end position="160"/>
    </location>
</feature>
<dbReference type="GO" id="GO:0000922">
    <property type="term" value="C:spindle pole"/>
    <property type="evidence" value="ECO:0007669"/>
    <property type="project" value="TreeGrafter"/>
</dbReference>
<comment type="function">
    <text evidence="8">Required for the localization of dynein and dynactin to the mitotic kintochore. Dynein is believed to control the initial lateral interaction between the kinetochore and spindle microtubules and to facilitate the subsequent formation of end-on kinetochore-microtubule attachments mediated by the NDC80 complex.</text>
</comment>
<dbReference type="RefSeq" id="XP_030223509.1">
    <property type="nucleotide sequence ID" value="XM_030367649.1"/>
</dbReference>
<dbReference type="Proteomes" id="UP000694546">
    <property type="component" value="Chromosome 10"/>
</dbReference>
<keyword evidence="5 8" id="KW-0175">Coiled coil</keyword>
<dbReference type="InterPro" id="IPR051149">
    <property type="entry name" value="Spindly/BICDR_Dynein_Adapter"/>
</dbReference>
<dbReference type="KEGG" id="gmh:115551989"/>
<evidence type="ECO:0000256" key="4">
    <source>
        <dbReference type="ARBA" id="ARBA00022838"/>
    </source>
</evidence>
<feature type="coiled-coil region" evidence="8">
    <location>
        <begin position="264"/>
        <end position="291"/>
    </location>
</feature>
<keyword evidence="2 8" id="KW-0132">Cell division</keyword>
<feature type="compositionally biased region" description="Basic and acidic residues" evidence="9">
    <location>
        <begin position="469"/>
        <end position="482"/>
    </location>
</feature>
<feature type="region of interest" description="Disordered" evidence="9">
    <location>
        <begin position="502"/>
        <end position="589"/>
    </location>
</feature>
<dbReference type="CTD" id="54908"/>
<dbReference type="GeneID" id="115551989"/>
<dbReference type="PANTHER" id="PTHR32123:SF9">
    <property type="entry name" value="PROTEIN SPINDLY"/>
    <property type="match status" value="1"/>
</dbReference>
<dbReference type="AlphaFoldDB" id="A0A8C5B4Q5"/>
<keyword evidence="11" id="KW-1185">Reference proteome</keyword>
<feature type="region of interest" description="Disordered" evidence="9">
    <location>
        <begin position="449"/>
        <end position="489"/>
    </location>
</feature>
<dbReference type="GO" id="GO:0043515">
    <property type="term" value="F:kinetochore binding"/>
    <property type="evidence" value="ECO:0007669"/>
    <property type="project" value="UniProtKB-UniRule"/>
</dbReference>
<keyword evidence="1 8" id="KW-0158">Chromosome</keyword>
<dbReference type="GeneTree" id="ENSGT00510000047951"/>
<evidence type="ECO:0000256" key="6">
    <source>
        <dbReference type="ARBA" id="ARBA00023306"/>
    </source>
</evidence>
<name>A0A8C5B4Q5_GADMO</name>
<organism evidence="10 11">
    <name type="scientific">Gadus morhua</name>
    <name type="common">Atlantic cod</name>
    <dbReference type="NCBI Taxonomy" id="8049"/>
    <lineage>
        <taxon>Eukaryota</taxon>
        <taxon>Metazoa</taxon>
        <taxon>Chordata</taxon>
        <taxon>Craniata</taxon>
        <taxon>Vertebrata</taxon>
        <taxon>Euteleostomi</taxon>
        <taxon>Actinopterygii</taxon>
        <taxon>Neopterygii</taxon>
        <taxon>Teleostei</taxon>
        <taxon>Neoteleostei</taxon>
        <taxon>Acanthomorphata</taxon>
        <taxon>Zeiogadaria</taxon>
        <taxon>Gadariae</taxon>
        <taxon>Gadiformes</taxon>
        <taxon>Gadoidei</taxon>
        <taxon>Gadidae</taxon>
        <taxon>Gadus</taxon>
    </lineage>
</organism>
<feature type="compositionally biased region" description="Basic and acidic residues" evidence="9">
    <location>
        <begin position="540"/>
        <end position="570"/>
    </location>
</feature>
<keyword evidence="7 8" id="KW-0137">Centromere</keyword>
<keyword evidence="6 8" id="KW-0131">Cell cycle</keyword>
<evidence type="ECO:0000256" key="9">
    <source>
        <dbReference type="SAM" id="MobiDB-lite"/>
    </source>
</evidence>
<dbReference type="PANTHER" id="PTHR32123">
    <property type="entry name" value="BICD FAMILY-LIKE CARGO ADAPTER"/>
    <property type="match status" value="1"/>
</dbReference>
<feature type="coiled-coil region" evidence="8">
    <location>
        <begin position="322"/>
        <end position="349"/>
    </location>
</feature>
<evidence type="ECO:0000256" key="7">
    <source>
        <dbReference type="ARBA" id="ARBA00023328"/>
    </source>
</evidence>
<dbReference type="GO" id="GO:0000132">
    <property type="term" value="P:establishment of mitotic spindle orientation"/>
    <property type="evidence" value="ECO:0007669"/>
    <property type="project" value="TreeGrafter"/>
</dbReference>
<keyword evidence="3 8" id="KW-0498">Mitosis</keyword>
<dbReference type="RefSeq" id="XP_030223508.1">
    <property type="nucleotide sequence ID" value="XM_030367648.1"/>
</dbReference>
<dbReference type="GO" id="GO:0034501">
    <property type="term" value="P:protein localization to kinetochore"/>
    <property type="evidence" value="ECO:0007669"/>
    <property type="project" value="UniProtKB-UniRule"/>
</dbReference>
<reference evidence="10" key="2">
    <citation type="submission" date="2025-09" db="UniProtKB">
        <authorList>
            <consortium name="Ensembl"/>
        </authorList>
    </citation>
    <scope>IDENTIFICATION</scope>
</reference>
<proteinExistence type="inferred from homology"/>
<dbReference type="Ensembl" id="ENSGMOT00000052918.1">
    <property type="protein sequence ID" value="ENSGMOP00000041887.1"/>
    <property type="gene ID" value="ENSGMOG00000000666.2"/>
</dbReference>
<dbReference type="GO" id="GO:0000940">
    <property type="term" value="C:outer kinetochore"/>
    <property type="evidence" value="ECO:0007669"/>
    <property type="project" value="UniProtKB-UniRule"/>
</dbReference>
<keyword evidence="4 8" id="KW-0995">Kinetochore</keyword>
<accession>A0A8C5B4Q5</accession>
<evidence type="ECO:0000256" key="1">
    <source>
        <dbReference type="ARBA" id="ARBA00022454"/>
    </source>
</evidence>
<evidence type="ECO:0000313" key="10">
    <source>
        <dbReference type="Ensembl" id="ENSGMOP00000041887.1"/>
    </source>
</evidence>
<dbReference type="OMA" id="KQHAFTK"/>
<dbReference type="InterPro" id="IPR028593">
    <property type="entry name" value="SPDLY_chordates"/>
</dbReference>
<evidence type="ECO:0000313" key="11">
    <source>
        <dbReference type="Proteomes" id="UP000694546"/>
    </source>
</evidence>
<dbReference type="OrthoDB" id="2121607at2759"/>
<reference evidence="10" key="1">
    <citation type="submission" date="2025-08" db="UniProtKB">
        <authorList>
            <consortium name="Ensembl"/>
        </authorList>
    </citation>
    <scope>IDENTIFICATION</scope>
</reference>
<protein>
    <recommendedName>
        <fullName evidence="8">Protein Spindly</fullName>
    </recommendedName>
    <alternativeName>
        <fullName evidence="8">Coiled-coil domain-containing protein 99</fullName>
    </alternativeName>
    <alternativeName>
        <fullName evidence="8">Spindle apparatus coiled-coil domain-containing protein 1</fullName>
    </alternativeName>
</protein>
<evidence type="ECO:0000256" key="5">
    <source>
        <dbReference type="ARBA" id="ARBA00023054"/>
    </source>
</evidence>
<dbReference type="HAMAP" id="MF_03041">
    <property type="entry name" value="SPDLY"/>
    <property type="match status" value="1"/>
</dbReference>
<dbReference type="GO" id="GO:0007080">
    <property type="term" value="P:mitotic metaphase chromosome alignment"/>
    <property type="evidence" value="ECO:0007669"/>
    <property type="project" value="TreeGrafter"/>
</dbReference>
<evidence type="ECO:0000256" key="3">
    <source>
        <dbReference type="ARBA" id="ARBA00022776"/>
    </source>
</evidence>
<feature type="coiled-coil region" evidence="8">
    <location>
        <begin position="5"/>
        <end position="64"/>
    </location>
</feature>
<evidence type="ECO:0000256" key="8">
    <source>
        <dbReference type="HAMAP-Rule" id="MF_03041"/>
    </source>
</evidence>
<comment type="similarity">
    <text evidence="8">Belongs to the Spindly family.</text>
</comment>
<dbReference type="GO" id="GO:0007094">
    <property type="term" value="P:mitotic spindle assembly checkpoint signaling"/>
    <property type="evidence" value="ECO:0007669"/>
    <property type="project" value="InterPro"/>
</dbReference>
<sequence>MSGALESAEEVIQRLRSRLKESEEQVQQAAHAGLDLLNQQVELQTQLEEQRVEMTNTIEILEQDKFSFKREVELRVRMLESLKSEYDSSNDQHTQHLHHQEERLTQAHNTEVHVLKNQIINLQADLGEAQLKEKQLKHKLEVMTETLNLKLDELRSLNEQKMDTISSELTEMHLSRLELQSIKAELALSLQEAQYKEQQLDLTNGSLKRQLLQIKEEKEEREKEAVSWFNALGKSRQVNLELQVQLDQAQQQAQDPNSKGNSLFAELEDKRAEMEKRLISMKIQHQSLQKQHGFSKQQLHRMKVQIATLMQLQGTRADPAQLERLQSMLTEKNEEIHNLVIKLQRLEKSEMLLKSQPSVPSRSDVDIQDETYYTDLLKLKLNNSVRDAERLGDELSLQRMKSLSESQRALELERKLYSSEQLLKQARSDKIKLQLCVEELRYKYEPNECNKNNTQRRKREKLPVGVIKNEPKEHSNYDKTAKLEPPPTLSGENQHVAILRQIDMQPTEDRKSEAPPAKCERICDMPPVEIPNTPSSPMMAEKEEKKIQKDEGDMFSREVDRDEDGRKKNSVEIIHVRSKNCPEDQCSQQ</sequence>
<dbReference type="GO" id="GO:0051301">
    <property type="term" value="P:cell division"/>
    <property type="evidence" value="ECO:0007669"/>
    <property type="project" value="UniProtKB-KW"/>
</dbReference>
<comment type="subcellular location">
    <subcellularLocation>
        <location evidence="8">Chromosome</location>
        <location evidence="8">Centromere</location>
        <location evidence="8">Kinetochore</location>
    </subcellularLocation>
</comment>
<feature type="compositionally biased region" description="Basic and acidic residues" evidence="9">
    <location>
        <begin position="507"/>
        <end position="523"/>
    </location>
</feature>
<gene>
    <name evidence="10" type="primary">spdl1</name>
    <name evidence="8" type="synonym">CCDC99</name>
    <name evidence="8" type="synonym">SPDL1</name>
</gene>